<gene>
    <name evidence="2" type="ORF">EBB54_03210</name>
</gene>
<reference evidence="2" key="1">
    <citation type="submission" date="2018-10" db="EMBL/GenBank/DDBJ databases">
        <title>Schaedlerella arabinophila gen. nov. sp. nov., isolated from the mouse intestinal tract and comparative analysis with the genome of the closely related altered Schaedler flora strain ASF502.</title>
        <authorList>
            <person name="Miyake S."/>
            <person name="Soh M."/>
            <person name="Seedorf H."/>
        </authorList>
    </citation>
    <scope>NUCLEOTIDE SEQUENCE [LARGE SCALE GENOMIC DNA]</scope>
    <source>
        <strain evidence="2">DSM 106076</strain>
    </source>
</reference>
<accession>A0A426DCE7</accession>
<dbReference type="RefSeq" id="WP_125126316.1">
    <property type="nucleotide sequence ID" value="NZ_RHJS01000002.1"/>
</dbReference>
<dbReference type="EMBL" id="RHJS01000002">
    <property type="protein sequence ID" value="RRK30497.1"/>
    <property type="molecule type" value="Genomic_DNA"/>
</dbReference>
<keyword evidence="1" id="KW-0472">Membrane</keyword>
<feature type="transmembrane region" description="Helical" evidence="1">
    <location>
        <begin position="21"/>
        <end position="43"/>
    </location>
</feature>
<dbReference type="SUPFAM" id="SSF103473">
    <property type="entry name" value="MFS general substrate transporter"/>
    <property type="match status" value="1"/>
</dbReference>
<name>A0A426DCE7_9FIRM</name>
<feature type="transmembrane region" description="Helical" evidence="1">
    <location>
        <begin position="115"/>
        <end position="137"/>
    </location>
</feature>
<evidence type="ECO:0000256" key="1">
    <source>
        <dbReference type="SAM" id="Phobius"/>
    </source>
</evidence>
<keyword evidence="1" id="KW-0812">Transmembrane</keyword>
<dbReference type="InterPro" id="IPR036259">
    <property type="entry name" value="MFS_trans_sf"/>
</dbReference>
<dbReference type="Proteomes" id="UP000274920">
    <property type="component" value="Unassembled WGS sequence"/>
</dbReference>
<dbReference type="AlphaFoldDB" id="A0A426DCE7"/>
<protein>
    <recommendedName>
        <fullName evidence="4">Sugar (Glycoside-Pentoside-Hexuronide) transporter</fullName>
    </recommendedName>
</protein>
<feature type="transmembrane region" description="Helical" evidence="1">
    <location>
        <begin position="83"/>
        <end position="103"/>
    </location>
</feature>
<keyword evidence="1" id="KW-1133">Transmembrane helix</keyword>
<evidence type="ECO:0000313" key="3">
    <source>
        <dbReference type="Proteomes" id="UP000274920"/>
    </source>
</evidence>
<organism evidence="2 3">
    <name type="scientific">Schaedlerella arabinosiphila</name>
    <dbReference type="NCBI Taxonomy" id="2044587"/>
    <lineage>
        <taxon>Bacteria</taxon>
        <taxon>Bacillati</taxon>
        <taxon>Bacillota</taxon>
        <taxon>Clostridia</taxon>
        <taxon>Lachnospirales</taxon>
        <taxon>Lachnospiraceae</taxon>
        <taxon>Schaedlerella</taxon>
    </lineage>
</organism>
<sequence>MIVNARDKHSYLIKKILSARYFILVPANNAVFLVGVSMIIGFTSSGANVCTGMLSDCIEYGDWKYGIREEGLTYSFMSFGVKLASALTGSIGVLLLAAVGYVAGADQTEATKMGINAIVNLLPALCVVVCTIPLFWYHLDKKKWIRFELIWMREMRQRTDKRISASVIRMDLYHSF</sequence>
<evidence type="ECO:0008006" key="4">
    <source>
        <dbReference type="Google" id="ProtNLM"/>
    </source>
</evidence>
<dbReference type="Pfam" id="PF13347">
    <property type="entry name" value="MFS_2"/>
    <property type="match status" value="1"/>
</dbReference>
<comment type="caution">
    <text evidence="2">The sequence shown here is derived from an EMBL/GenBank/DDBJ whole genome shotgun (WGS) entry which is preliminary data.</text>
</comment>
<keyword evidence="3" id="KW-1185">Reference proteome</keyword>
<evidence type="ECO:0000313" key="2">
    <source>
        <dbReference type="EMBL" id="RRK30497.1"/>
    </source>
</evidence>
<proteinExistence type="predicted"/>